<keyword evidence="3" id="KW-1185">Reference proteome</keyword>
<accession>H3GSI4</accession>
<feature type="compositionally biased region" description="Basic and acidic residues" evidence="1">
    <location>
        <begin position="1"/>
        <end position="15"/>
    </location>
</feature>
<dbReference type="Proteomes" id="UP000005238">
    <property type="component" value="Unassembled WGS sequence"/>
</dbReference>
<dbReference type="HOGENOM" id="CLU_081725_0_0_1"/>
<dbReference type="InParanoid" id="H3GSI4"/>
<dbReference type="OMA" id="HEEECEP"/>
<dbReference type="eggNOG" id="ENOG502S493">
    <property type="taxonomic scope" value="Eukaryota"/>
</dbReference>
<reference evidence="3" key="1">
    <citation type="journal article" date="2006" name="Science">
        <title>Phytophthora genome sequences uncover evolutionary origins and mechanisms of pathogenesis.</title>
        <authorList>
            <person name="Tyler B.M."/>
            <person name="Tripathy S."/>
            <person name="Zhang X."/>
            <person name="Dehal P."/>
            <person name="Jiang R.H."/>
            <person name="Aerts A."/>
            <person name="Arredondo F.D."/>
            <person name="Baxter L."/>
            <person name="Bensasson D."/>
            <person name="Beynon J.L."/>
            <person name="Chapman J."/>
            <person name="Damasceno C.M."/>
            <person name="Dorrance A.E."/>
            <person name="Dou D."/>
            <person name="Dickerman A.W."/>
            <person name="Dubchak I.L."/>
            <person name="Garbelotto M."/>
            <person name="Gijzen M."/>
            <person name="Gordon S.G."/>
            <person name="Govers F."/>
            <person name="Grunwald N.J."/>
            <person name="Huang W."/>
            <person name="Ivors K.L."/>
            <person name="Jones R.W."/>
            <person name="Kamoun S."/>
            <person name="Krampis K."/>
            <person name="Lamour K.H."/>
            <person name="Lee M.K."/>
            <person name="McDonald W.H."/>
            <person name="Medina M."/>
            <person name="Meijer H.J."/>
            <person name="Nordberg E.K."/>
            <person name="Maclean D.J."/>
            <person name="Ospina-Giraldo M.D."/>
            <person name="Morris P.F."/>
            <person name="Phuntumart V."/>
            <person name="Putnam N.H."/>
            <person name="Rash S."/>
            <person name="Rose J.K."/>
            <person name="Sakihama Y."/>
            <person name="Salamov A.A."/>
            <person name="Savidor A."/>
            <person name="Scheuring C.F."/>
            <person name="Smith B.M."/>
            <person name="Sobral B.W."/>
            <person name="Terry A."/>
            <person name="Torto-Alalibo T.A."/>
            <person name="Win J."/>
            <person name="Xu Z."/>
            <person name="Zhang H."/>
            <person name="Grigoriev I.V."/>
            <person name="Rokhsar D.S."/>
            <person name="Boore J.L."/>
        </authorList>
    </citation>
    <scope>NUCLEOTIDE SEQUENCE [LARGE SCALE GENOMIC DNA]</scope>
    <source>
        <strain evidence="3">Pr102</strain>
    </source>
</reference>
<proteinExistence type="predicted"/>
<feature type="compositionally biased region" description="Basic and acidic residues" evidence="1">
    <location>
        <begin position="237"/>
        <end position="251"/>
    </location>
</feature>
<dbReference type="VEuPathDB" id="FungiDB:KRP22_1306"/>
<feature type="region of interest" description="Disordered" evidence="1">
    <location>
        <begin position="226"/>
        <end position="251"/>
    </location>
</feature>
<dbReference type="AlphaFoldDB" id="H3GSI4"/>
<organism evidence="2 3">
    <name type="scientific">Phytophthora ramorum</name>
    <name type="common">Sudden oak death agent</name>
    <dbReference type="NCBI Taxonomy" id="164328"/>
    <lineage>
        <taxon>Eukaryota</taxon>
        <taxon>Sar</taxon>
        <taxon>Stramenopiles</taxon>
        <taxon>Oomycota</taxon>
        <taxon>Peronosporomycetes</taxon>
        <taxon>Peronosporales</taxon>
        <taxon>Peronosporaceae</taxon>
        <taxon>Phytophthora</taxon>
    </lineage>
</organism>
<protein>
    <submittedName>
        <fullName evidence="2">Uncharacterized protein</fullName>
    </submittedName>
</protein>
<dbReference type="EMBL" id="DS566041">
    <property type="status" value="NOT_ANNOTATED_CDS"/>
    <property type="molecule type" value="Genomic_DNA"/>
</dbReference>
<evidence type="ECO:0000313" key="2">
    <source>
        <dbReference type="EnsemblProtists" id="Phyra79964"/>
    </source>
</evidence>
<dbReference type="EnsemblProtists" id="Phyra79964">
    <property type="protein sequence ID" value="Phyra79964"/>
    <property type="gene ID" value="Phyra79964"/>
</dbReference>
<sequence length="311" mass="34740">MSRWLDEEMSEEKLEPMPPPPAPQAPSHAHPILRTHRRTRYNDAGDGDELLTPQSPPIPHTHPLVALSDESARNVKLQQEAGGMAIHSSQKLFRHRRSIASGKRLDPTFLNRARVEAFTERGAEEPQESDNPFAVETEHSSRAIALQMQRQAEELNKAPVLVPLDEEERTVAATEASARRRELVQAARQAARECRWAEEDGEIGAVMNGDSSALARASERKVRKQLNAKWVQSRQDPSNRPKGPLERPEERGLRETLFRTTASDLLRSGVLYDEADAARNATFGSMRRSQLPVITSGIVGLAGCCFEKYEC</sequence>
<evidence type="ECO:0000313" key="3">
    <source>
        <dbReference type="Proteomes" id="UP000005238"/>
    </source>
</evidence>
<dbReference type="VEuPathDB" id="FungiDB:KRP23_1327"/>
<reference evidence="2" key="2">
    <citation type="submission" date="2015-06" db="UniProtKB">
        <authorList>
            <consortium name="EnsemblProtists"/>
        </authorList>
    </citation>
    <scope>IDENTIFICATION</scope>
    <source>
        <strain evidence="2">Pr102</strain>
    </source>
</reference>
<evidence type="ECO:0000256" key="1">
    <source>
        <dbReference type="SAM" id="MobiDB-lite"/>
    </source>
</evidence>
<feature type="region of interest" description="Disordered" evidence="1">
    <location>
        <begin position="1"/>
        <end position="62"/>
    </location>
</feature>
<name>H3GSI4_PHYRM</name>